<proteinExistence type="predicted"/>
<dbReference type="RefSeq" id="WP_091497998.1">
    <property type="nucleotide sequence ID" value="NZ_FOMH01000015.1"/>
</dbReference>
<sequence>MNTPLTNTMTSAMDLSQFSAQELKEALNRIENKKNEEREAYKKLVAETIPRALSRLHETSEMMRNAKTETFRLFETILDLKNQVYGFKEKQMSHTFSNDKEEITIGYRINEGWDDTVTIGIEKVQNYISSLSTTKETAALVKIVFNLLKKDAKGNLKGSRVLELQKLTKEFNNEEFTDGVEIIASSFKPVRSSWFIEASRIDENGVRTNIPLSMSSVDFLQGYAFDFFNQQSEQHHAA</sequence>
<feature type="coiled-coil region" evidence="1">
    <location>
        <begin position="16"/>
        <end position="47"/>
    </location>
</feature>
<evidence type="ECO:0000313" key="2">
    <source>
        <dbReference type="EMBL" id="SFD93773.1"/>
    </source>
</evidence>
<evidence type="ECO:0000313" key="3">
    <source>
        <dbReference type="Proteomes" id="UP000199672"/>
    </source>
</evidence>
<protein>
    <recommendedName>
        <fullName evidence="4">DUF3164 family protein</fullName>
    </recommendedName>
</protein>
<keyword evidence="3" id="KW-1185">Reference proteome</keyword>
<dbReference type="Proteomes" id="UP000199672">
    <property type="component" value="Unassembled WGS sequence"/>
</dbReference>
<name>A0A1I1WK26_9FLAO</name>
<dbReference type="AlphaFoldDB" id="A0A1I1WK26"/>
<keyword evidence="1" id="KW-0175">Coiled coil</keyword>
<dbReference type="OrthoDB" id="1004368at2"/>
<reference evidence="3" key="1">
    <citation type="submission" date="2016-10" db="EMBL/GenBank/DDBJ databases">
        <authorList>
            <person name="Varghese N."/>
            <person name="Submissions S."/>
        </authorList>
    </citation>
    <scope>NUCLEOTIDE SEQUENCE [LARGE SCALE GENOMIC DNA]</scope>
    <source>
        <strain evidence="3">CGMCC 1.10370</strain>
    </source>
</reference>
<evidence type="ECO:0000256" key="1">
    <source>
        <dbReference type="SAM" id="Coils"/>
    </source>
</evidence>
<gene>
    <name evidence="2" type="ORF">SAMN05216297_11534</name>
</gene>
<accession>A0A1I1WK26</accession>
<dbReference type="STRING" id="739143.SAMN05216297_11534"/>
<dbReference type="Pfam" id="PF11363">
    <property type="entry name" value="DUF3164"/>
    <property type="match status" value="1"/>
</dbReference>
<organism evidence="2 3">
    <name type="scientific">Flavobacterium phragmitis</name>
    <dbReference type="NCBI Taxonomy" id="739143"/>
    <lineage>
        <taxon>Bacteria</taxon>
        <taxon>Pseudomonadati</taxon>
        <taxon>Bacteroidota</taxon>
        <taxon>Flavobacteriia</taxon>
        <taxon>Flavobacteriales</taxon>
        <taxon>Flavobacteriaceae</taxon>
        <taxon>Flavobacterium</taxon>
    </lineage>
</organism>
<dbReference type="EMBL" id="FOMH01000015">
    <property type="protein sequence ID" value="SFD93773.1"/>
    <property type="molecule type" value="Genomic_DNA"/>
</dbReference>
<dbReference type="InterPro" id="IPR021505">
    <property type="entry name" value="Phage_B3_Orf6"/>
</dbReference>
<evidence type="ECO:0008006" key="4">
    <source>
        <dbReference type="Google" id="ProtNLM"/>
    </source>
</evidence>